<comment type="caution">
    <text evidence="5">The sequence shown here is derived from an EMBL/GenBank/DDBJ whole genome shotgun (WGS) entry which is preliminary data.</text>
</comment>
<protein>
    <submittedName>
        <fullName evidence="5">GntR family transcriptional regulator</fullName>
    </submittedName>
</protein>
<dbReference type="GO" id="GO:0003700">
    <property type="term" value="F:DNA-binding transcription factor activity"/>
    <property type="evidence" value="ECO:0007669"/>
    <property type="project" value="InterPro"/>
</dbReference>
<dbReference type="Gene3D" id="1.20.120.530">
    <property type="entry name" value="GntR ligand-binding domain-like"/>
    <property type="match status" value="1"/>
</dbReference>
<dbReference type="SUPFAM" id="SSF48008">
    <property type="entry name" value="GntR ligand-binding domain-like"/>
    <property type="match status" value="1"/>
</dbReference>
<evidence type="ECO:0000259" key="4">
    <source>
        <dbReference type="PROSITE" id="PS50949"/>
    </source>
</evidence>
<dbReference type="InterPro" id="IPR036390">
    <property type="entry name" value="WH_DNA-bd_sf"/>
</dbReference>
<evidence type="ECO:0000313" key="6">
    <source>
        <dbReference type="Proteomes" id="UP000561066"/>
    </source>
</evidence>
<dbReference type="InterPro" id="IPR008920">
    <property type="entry name" value="TF_FadR/GntR_C"/>
</dbReference>
<evidence type="ECO:0000256" key="1">
    <source>
        <dbReference type="ARBA" id="ARBA00023015"/>
    </source>
</evidence>
<dbReference type="Gene3D" id="1.10.10.10">
    <property type="entry name" value="Winged helix-like DNA-binding domain superfamily/Winged helix DNA-binding domain"/>
    <property type="match status" value="1"/>
</dbReference>
<evidence type="ECO:0000256" key="2">
    <source>
        <dbReference type="ARBA" id="ARBA00023125"/>
    </source>
</evidence>
<keyword evidence="2" id="KW-0238">DNA-binding</keyword>
<dbReference type="InterPro" id="IPR036388">
    <property type="entry name" value="WH-like_DNA-bd_sf"/>
</dbReference>
<keyword evidence="1" id="KW-0805">Transcription regulation</keyword>
<evidence type="ECO:0000313" key="5">
    <source>
        <dbReference type="EMBL" id="MBB2177211.1"/>
    </source>
</evidence>
<gene>
    <name evidence="5" type="ORF">HLH21_14965</name>
</gene>
<dbReference type="Proteomes" id="UP000561066">
    <property type="component" value="Unassembled WGS sequence"/>
</dbReference>
<dbReference type="InterPro" id="IPR000524">
    <property type="entry name" value="Tscrpt_reg_HTH_GntR"/>
</dbReference>
<name>A0A7W4J9K5_9PROT</name>
<dbReference type="SUPFAM" id="SSF46785">
    <property type="entry name" value="Winged helix' DNA-binding domain"/>
    <property type="match status" value="1"/>
</dbReference>
<sequence length="225" mass="25166">MPIGKPLPAIADRPLTIRTISDQLYYLIRDRILSGALPDGDPIRQDTIATELGVSKIPLREALARLEQDGLVLSHPNRGFSVSTLSSAEAEEVFILRLQLEPPAAARGCRMATAADHSAARMALTRLRRAERHDDPDTGAYNRAFHLALIQPGAGTLTMSFVERINVLADRYIRFHLRSEDRYERAHIAHQALLETWLGGDADLVERQVAQHIRDTMEDLHKDLP</sequence>
<dbReference type="PANTHER" id="PTHR43537:SF24">
    <property type="entry name" value="GLUCONATE OPERON TRANSCRIPTIONAL REPRESSOR"/>
    <property type="match status" value="1"/>
</dbReference>
<dbReference type="SMART" id="SM00345">
    <property type="entry name" value="HTH_GNTR"/>
    <property type="match status" value="1"/>
</dbReference>
<dbReference type="EMBL" id="JABEQH010000023">
    <property type="protein sequence ID" value="MBB2177211.1"/>
    <property type="molecule type" value="Genomic_DNA"/>
</dbReference>
<dbReference type="Pfam" id="PF07729">
    <property type="entry name" value="FCD"/>
    <property type="match status" value="1"/>
</dbReference>
<organism evidence="5 6">
    <name type="scientific">Gluconacetobacter johannae</name>
    <dbReference type="NCBI Taxonomy" id="112140"/>
    <lineage>
        <taxon>Bacteria</taxon>
        <taxon>Pseudomonadati</taxon>
        <taxon>Pseudomonadota</taxon>
        <taxon>Alphaproteobacteria</taxon>
        <taxon>Acetobacterales</taxon>
        <taxon>Acetobacteraceae</taxon>
        <taxon>Gluconacetobacter</taxon>
    </lineage>
</organism>
<dbReference type="PANTHER" id="PTHR43537">
    <property type="entry name" value="TRANSCRIPTIONAL REGULATOR, GNTR FAMILY"/>
    <property type="match status" value="1"/>
</dbReference>
<dbReference type="Pfam" id="PF00392">
    <property type="entry name" value="GntR"/>
    <property type="match status" value="1"/>
</dbReference>
<reference evidence="5 6" key="1">
    <citation type="submission" date="2020-04" db="EMBL/GenBank/DDBJ databases">
        <title>Description of novel Gluconacetobacter.</title>
        <authorList>
            <person name="Sombolestani A."/>
        </authorList>
    </citation>
    <scope>NUCLEOTIDE SEQUENCE [LARGE SCALE GENOMIC DNA]</scope>
    <source>
        <strain evidence="5 6">LMG 21312</strain>
    </source>
</reference>
<dbReference type="AlphaFoldDB" id="A0A7W4J9K5"/>
<dbReference type="PROSITE" id="PS50949">
    <property type="entry name" value="HTH_GNTR"/>
    <property type="match status" value="1"/>
</dbReference>
<evidence type="ECO:0000256" key="3">
    <source>
        <dbReference type="ARBA" id="ARBA00023163"/>
    </source>
</evidence>
<keyword evidence="6" id="KW-1185">Reference proteome</keyword>
<keyword evidence="3" id="KW-0804">Transcription</keyword>
<dbReference type="RefSeq" id="WP_182944555.1">
    <property type="nucleotide sequence ID" value="NZ_JABEQH010000023.1"/>
</dbReference>
<accession>A0A7W4J9K5</accession>
<feature type="domain" description="HTH gntR-type" evidence="4">
    <location>
        <begin position="18"/>
        <end position="85"/>
    </location>
</feature>
<dbReference type="CDD" id="cd07377">
    <property type="entry name" value="WHTH_GntR"/>
    <property type="match status" value="1"/>
</dbReference>
<dbReference type="SMART" id="SM00895">
    <property type="entry name" value="FCD"/>
    <property type="match status" value="1"/>
</dbReference>
<dbReference type="GO" id="GO:0003677">
    <property type="term" value="F:DNA binding"/>
    <property type="evidence" value="ECO:0007669"/>
    <property type="project" value="UniProtKB-KW"/>
</dbReference>
<dbReference type="InterPro" id="IPR011711">
    <property type="entry name" value="GntR_C"/>
</dbReference>
<proteinExistence type="predicted"/>